<dbReference type="InterPro" id="IPR036282">
    <property type="entry name" value="Glutathione-S-Trfase_C_sf"/>
</dbReference>
<dbReference type="InterPro" id="IPR004045">
    <property type="entry name" value="Glutathione_S-Trfase_N"/>
</dbReference>
<dbReference type="SUPFAM" id="SSF47616">
    <property type="entry name" value="GST C-terminal domain-like"/>
    <property type="match status" value="1"/>
</dbReference>
<dbReference type="AlphaFoldDB" id="A0A6A4I0I9"/>
<dbReference type="OrthoDB" id="4951845at2759"/>
<gene>
    <name evidence="3" type="ORF">BT96DRAFT_855270</name>
</gene>
<reference evidence="3" key="1">
    <citation type="journal article" date="2019" name="Environ. Microbiol.">
        <title>Fungal ecological strategies reflected in gene transcription - a case study of two litter decomposers.</title>
        <authorList>
            <person name="Barbi F."/>
            <person name="Kohler A."/>
            <person name="Barry K."/>
            <person name="Baskaran P."/>
            <person name="Daum C."/>
            <person name="Fauchery L."/>
            <person name="Ihrmark K."/>
            <person name="Kuo A."/>
            <person name="LaButti K."/>
            <person name="Lipzen A."/>
            <person name="Morin E."/>
            <person name="Grigoriev I.V."/>
            <person name="Henrissat B."/>
            <person name="Lindahl B."/>
            <person name="Martin F."/>
        </authorList>
    </citation>
    <scope>NUCLEOTIDE SEQUENCE</scope>
    <source>
        <strain evidence="3">JB14</strain>
    </source>
</reference>
<dbReference type="InterPro" id="IPR054416">
    <property type="entry name" value="GST_UstS-like_C"/>
</dbReference>
<feature type="domain" description="GST N-terminal" evidence="2">
    <location>
        <begin position="7"/>
        <end position="98"/>
    </location>
</feature>
<dbReference type="InterPro" id="IPR036249">
    <property type="entry name" value="Thioredoxin-like_sf"/>
</dbReference>
<keyword evidence="4" id="KW-1185">Reference proteome</keyword>
<proteinExistence type="inferred from homology"/>
<dbReference type="PROSITE" id="PS50404">
    <property type="entry name" value="GST_NTER"/>
    <property type="match status" value="1"/>
</dbReference>
<protein>
    <recommendedName>
        <fullName evidence="2">GST N-terminal domain-containing protein</fullName>
    </recommendedName>
</protein>
<dbReference type="Pfam" id="PF13409">
    <property type="entry name" value="GST_N_2"/>
    <property type="match status" value="1"/>
</dbReference>
<dbReference type="Gene3D" id="3.40.30.10">
    <property type="entry name" value="Glutaredoxin"/>
    <property type="match status" value="1"/>
</dbReference>
<dbReference type="EMBL" id="ML769430">
    <property type="protein sequence ID" value="KAE9402948.1"/>
    <property type="molecule type" value="Genomic_DNA"/>
</dbReference>
<dbReference type="Gene3D" id="1.20.1050.10">
    <property type="match status" value="1"/>
</dbReference>
<sequence length="251" mass="27885">MITLYDFDGKAKGVPWNPNVWKTRYSLNYKGLPYKTVLIEYPDVEPTMKKINAPPTAKKADGSPLYTIPAIYDDSTGTAIADSILIAEYLDKTYPSTPRLIPQGTHALQGAFGDFFFSKMMPLLTLTLPDVPLMLLNPRSAEYFEKARSADFGVPTLEAFRVPPEAKDAAWDKVKDALGTLNALMKDGDTWVMGDAPSFADFVMGGLIGTVKSLYGKESEEWKRIMSWHGGRWQRLMVALEKYSASAVPTL</sequence>
<evidence type="ECO:0000256" key="1">
    <source>
        <dbReference type="ARBA" id="ARBA00007409"/>
    </source>
</evidence>
<evidence type="ECO:0000313" key="4">
    <source>
        <dbReference type="Proteomes" id="UP000799118"/>
    </source>
</evidence>
<dbReference type="SUPFAM" id="SSF52833">
    <property type="entry name" value="Thioredoxin-like"/>
    <property type="match status" value="1"/>
</dbReference>
<dbReference type="PANTHER" id="PTHR44051">
    <property type="entry name" value="GLUTATHIONE S-TRANSFERASE-RELATED"/>
    <property type="match status" value="1"/>
</dbReference>
<name>A0A6A4I0I9_9AGAR</name>
<organism evidence="3 4">
    <name type="scientific">Gymnopus androsaceus JB14</name>
    <dbReference type="NCBI Taxonomy" id="1447944"/>
    <lineage>
        <taxon>Eukaryota</taxon>
        <taxon>Fungi</taxon>
        <taxon>Dikarya</taxon>
        <taxon>Basidiomycota</taxon>
        <taxon>Agaricomycotina</taxon>
        <taxon>Agaricomycetes</taxon>
        <taxon>Agaricomycetidae</taxon>
        <taxon>Agaricales</taxon>
        <taxon>Marasmiineae</taxon>
        <taxon>Omphalotaceae</taxon>
        <taxon>Gymnopus</taxon>
    </lineage>
</organism>
<dbReference type="Pfam" id="PF22041">
    <property type="entry name" value="GST_C_7"/>
    <property type="match status" value="1"/>
</dbReference>
<comment type="similarity">
    <text evidence="1">Belongs to the GST superfamily.</text>
</comment>
<dbReference type="Proteomes" id="UP000799118">
    <property type="component" value="Unassembled WGS sequence"/>
</dbReference>
<evidence type="ECO:0000259" key="2">
    <source>
        <dbReference type="PROSITE" id="PS50404"/>
    </source>
</evidence>
<dbReference type="PANTHER" id="PTHR44051:SF8">
    <property type="entry name" value="GLUTATHIONE S-TRANSFERASE GSTA"/>
    <property type="match status" value="1"/>
</dbReference>
<evidence type="ECO:0000313" key="3">
    <source>
        <dbReference type="EMBL" id="KAE9402948.1"/>
    </source>
</evidence>
<accession>A0A6A4I0I9</accession>